<dbReference type="FunFam" id="1.10.10.60:FF:000007">
    <property type="entry name" value="Two-component response regulator"/>
    <property type="match status" value="1"/>
</dbReference>
<evidence type="ECO:0000259" key="6">
    <source>
        <dbReference type="PROSITE" id="PS51294"/>
    </source>
</evidence>
<proteinExistence type="predicted"/>
<keyword evidence="5" id="KW-0539">Nucleus</keyword>
<gene>
    <name evidence="7" type="ORF">CB5_LOCUS30976</name>
</gene>
<keyword evidence="3" id="KW-0238">DNA-binding</keyword>
<dbReference type="SUPFAM" id="SSF46689">
    <property type="entry name" value="Homeodomain-like"/>
    <property type="match status" value="1"/>
</dbReference>
<keyword evidence="2" id="KW-0805">Transcription regulation</keyword>
<sequence>MRGLERRGVRQYNRSNVPRMRWTEELHRRFADAVDSLGGPNKATPKRILQLMAVKGVNISHIKSHLQMYRSMCSTSTLQNLISTEQDRVRHDNSTITLLKATTESQYNSISSSVATTPTKCGPSIDKVLRDWAAKNREFNPRNGCFGTGDQLFQLICNHQKPQRELNYELSLSSFVHRMPKSCEETSEVGSSIEFDTSEDVPICRKKSIEYPNCIANTTAAKNGINLELTISSPGCS</sequence>
<protein>
    <recommendedName>
        <fullName evidence="6">HTH myb-type domain-containing protein</fullName>
    </recommendedName>
</protein>
<name>A0A6V7QYE3_ANACO</name>
<accession>A0A6V7QYE3</accession>
<keyword evidence="4" id="KW-0804">Transcription</keyword>
<comment type="subcellular location">
    <subcellularLocation>
        <location evidence="1">Nucleus</location>
    </subcellularLocation>
</comment>
<dbReference type="GO" id="GO:0003700">
    <property type="term" value="F:DNA-binding transcription factor activity"/>
    <property type="evidence" value="ECO:0007669"/>
    <property type="project" value="InterPro"/>
</dbReference>
<dbReference type="AlphaFoldDB" id="A0A6V7QYE3"/>
<evidence type="ECO:0000256" key="2">
    <source>
        <dbReference type="ARBA" id="ARBA00023015"/>
    </source>
</evidence>
<dbReference type="InterPro" id="IPR017930">
    <property type="entry name" value="Myb_dom"/>
</dbReference>
<dbReference type="NCBIfam" id="TIGR01557">
    <property type="entry name" value="myb_SHAQKYF"/>
    <property type="match status" value="1"/>
</dbReference>
<dbReference type="Pfam" id="PF00249">
    <property type="entry name" value="Myb_DNA-binding"/>
    <property type="match status" value="1"/>
</dbReference>
<dbReference type="GO" id="GO:0005634">
    <property type="term" value="C:nucleus"/>
    <property type="evidence" value="ECO:0007669"/>
    <property type="project" value="UniProtKB-SubCell"/>
</dbReference>
<organism evidence="7">
    <name type="scientific">Ananas comosus var. bracteatus</name>
    <name type="common">red pineapple</name>
    <dbReference type="NCBI Taxonomy" id="296719"/>
    <lineage>
        <taxon>Eukaryota</taxon>
        <taxon>Viridiplantae</taxon>
        <taxon>Streptophyta</taxon>
        <taxon>Embryophyta</taxon>
        <taxon>Tracheophyta</taxon>
        <taxon>Spermatophyta</taxon>
        <taxon>Magnoliopsida</taxon>
        <taxon>Liliopsida</taxon>
        <taxon>Poales</taxon>
        <taxon>Bromeliaceae</taxon>
        <taxon>Bromelioideae</taxon>
        <taxon>Ananas</taxon>
    </lineage>
</organism>
<evidence type="ECO:0000256" key="3">
    <source>
        <dbReference type="ARBA" id="ARBA00023125"/>
    </source>
</evidence>
<evidence type="ECO:0000256" key="1">
    <source>
        <dbReference type="ARBA" id="ARBA00004123"/>
    </source>
</evidence>
<evidence type="ECO:0000313" key="7">
    <source>
        <dbReference type="EMBL" id="CAD1847765.1"/>
    </source>
</evidence>
<dbReference type="InterPro" id="IPR046955">
    <property type="entry name" value="PHR1-like"/>
</dbReference>
<dbReference type="PANTHER" id="PTHR31314:SF113">
    <property type="entry name" value="MYB FAMILY TRANSCRIPTION FACTOR MPH1"/>
    <property type="match status" value="1"/>
</dbReference>
<dbReference type="PROSITE" id="PS51294">
    <property type="entry name" value="HTH_MYB"/>
    <property type="match status" value="1"/>
</dbReference>
<dbReference type="InterPro" id="IPR009057">
    <property type="entry name" value="Homeodomain-like_sf"/>
</dbReference>
<dbReference type="InterPro" id="IPR001005">
    <property type="entry name" value="SANT/Myb"/>
</dbReference>
<evidence type="ECO:0000256" key="5">
    <source>
        <dbReference type="ARBA" id="ARBA00023242"/>
    </source>
</evidence>
<evidence type="ECO:0000256" key="4">
    <source>
        <dbReference type="ARBA" id="ARBA00023163"/>
    </source>
</evidence>
<dbReference type="Gene3D" id="1.10.10.60">
    <property type="entry name" value="Homeodomain-like"/>
    <property type="match status" value="1"/>
</dbReference>
<dbReference type="InterPro" id="IPR006447">
    <property type="entry name" value="Myb_dom_plants"/>
</dbReference>
<dbReference type="EMBL" id="CAJEUB010000060">
    <property type="protein sequence ID" value="CAD1847765.1"/>
    <property type="molecule type" value="Genomic_DNA"/>
</dbReference>
<reference evidence="7" key="1">
    <citation type="submission" date="2020-07" db="EMBL/GenBank/DDBJ databases">
        <authorList>
            <person name="Lin J."/>
        </authorList>
    </citation>
    <scope>NUCLEOTIDE SEQUENCE</scope>
</reference>
<feature type="domain" description="HTH myb-type" evidence="6">
    <location>
        <begin position="14"/>
        <end position="74"/>
    </location>
</feature>
<dbReference type="PANTHER" id="PTHR31314">
    <property type="entry name" value="MYB FAMILY TRANSCRIPTION FACTOR PHL7-LIKE"/>
    <property type="match status" value="1"/>
</dbReference>
<dbReference type="GO" id="GO:0003677">
    <property type="term" value="F:DNA binding"/>
    <property type="evidence" value="ECO:0007669"/>
    <property type="project" value="UniProtKB-KW"/>
</dbReference>